<dbReference type="EMBL" id="AVOT02013618">
    <property type="protein sequence ID" value="MBW0496432.1"/>
    <property type="molecule type" value="Genomic_DNA"/>
</dbReference>
<evidence type="ECO:0000313" key="3">
    <source>
        <dbReference type="Proteomes" id="UP000765509"/>
    </source>
</evidence>
<evidence type="ECO:0000313" key="2">
    <source>
        <dbReference type="EMBL" id="MBW0496432.1"/>
    </source>
</evidence>
<protein>
    <submittedName>
        <fullName evidence="2">Uncharacterized protein</fullName>
    </submittedName>
</protein>
<comment type="caution">
    <text evidence="2">The sequence shown here is derived from an EMBL/GenBank/DDBJ whole genome shotgun (WGS) entry which is preliminary data.</text>
</comment>
<organism evidence="2 3">
    <name type="scientific">Austropuccinia psidii MF-1</name>
    <dbReference type="NCBI Taxonomy" id="1389203"/>
    <lineage>
        <taxon>Eukaryota</taxon>
        <taxon>Fungi</taxon>
        <taxon>Dikarya</taxon>
        <taxon>Basidiomycota</taxon>
        <taxon>Pucciniomycotina</taxon>
        <taxon>Pucciniomycetes</taxon>
        <taxon>Pucciniales</taxon>
        <taxon>Sphaerophragmiaceae</taxon>
        <taxon>Austropuccinia</taxon>
    </lineage>
</organism>
<gene>
    <name evidence="2" type="ORF">O181_036147</name>
</gene>
<dbReference type="AlphaFoldDB" id="A0A9Q3D6J8"/>
<name>A0A9Q3D6J8_9BASI</name>
<evidence type="ECO:0000256" key="1">
    <source>
        <dbReference type="SAM" id="MobiDB-lite"/>
    </source>
</evidence>
<sequence>MEEMHKVDRSGVLKLSEGKRKGSGFSGVQKKRVGRQEDQGEYAQEGEQRVSFNKVERVRKKVKGLLGKDGLLYHGEAEPIAAVAAPTKVPTSRCVWKIEAHPQHWLQLRRKMPVSHPITEEGFCEALVRRACAIFGANNDWPHLFIACAHCRAATSFHKHPQQVIRRQLSHAWKTFYCQSYDQLFSWLGGQLDCRCSPAFTWKPEANQCGLSSASSTLAQSRPMIAEADYVWLRICYCGSFSAHAHAPRASCGAWLAAENSLGRVASFAGVLYTFSFLDYPMAQSTQHICMSPQSPACYWPSPQNPFHNVDTIPWGTTNLHALWSWWGMDCKLPIQSYSNIIF</sequence>
<proteinExistence type="predicted"/>
<feature type="region of interest" description="Disordered" evidence="1">
    <location>
        <begin position="1"/>
        <end position="46"/>
    </location>
</feature>
<reference evidence="2" key="1">
    <citation type="submission" date="2021-03" db="EMBL/GenBank/DDBJ databases">
        <title>Draft genome sequence of rust myrtle Austropuccinia psidii MF-1, a brazilian biotype.</title>
        <authorList>
            <person name="Quecine M.C."/>
            <person name="Pachon D.M.R."/>
            <person name="Bonatelli M.L."/>
            <person name="Correr F.H."/>
            <person name="Franceschini L.M."/>
            <person name="Leite T.F."/>
            <person name="Margarido G.R.A."/>
            <person name="Almeida C.A."/>
            <person name="Ferrarezi J.A."/>
            <person name="Labate C.A."/>
        </authorList>
    </citation>
    <scope>NUCLEOTIDE SEQUENCE</scope>
    <source>
        <strain evidence="2">MF-1</strain>
    </source>
</reference>
<dbReference type="Proteomes" id="UP000765509">
    <property type="component" value="Unassembled WGS sequence"/>
</dbReference>
<accession>A0A9Q3D6J8</accession>
<keyword evidence="3" id="KW-1185">Reference proteome</keyword>
<feature type="compositionally biased region" description="Basic and acidic residues" evidence="1">
    <location>
        <begin position="1"/>
        <end position="20"/>
    </location>
</feature>